<accession>A0A9Q3JI39</accession>
<protein>
    <submittedName>
        <fullName evidence="1">Uncharacterized protein</fullName>
    </submittedName>
</protein>
<evidence type="ECO:0000313" key="1">
    <source>
        <dbReference type="EMBL" id="MBW0562529.1"/>
    </source>
</evidence>
<dbReference type="EMBL" id="AVOT02072715">
    <property type="protein sequence ID" value="MBW0562529.1"/>
    <property type="molecule type" value="Genomic_DNA"/>
</dbReference>
<proteinExistence type="predicted"/>
<evidence type="ECO:0000313" key="2">
    <source>
        <dbReference type="Proteomes" id="UP000765509"/>
    </source>
</evidence>
<sequence length="121" mass="13731">MHQIRTHSHEISIPLSTKHFIREASFLSAPPNFDERPQSSSRVQYHQTTQIFSTSPTPSAHHQPIFPHSCLSPYLSPSGKFQLCFYGIPSYGTFYFLPENSFSQLEKAKKLSTRTSSQASI</sequence>
<dbReference type="Proteomes" id="UP000765509">
    <property type="component" value="Unassembled WGS sequence"/>
</dbReference>
<reference evidence="1" key="1">
    <citation type="submission" date="2021-03" db="EMBL/GenBank/DDBJ databases">
        <title>Draft genome sequence of rust myrtle Austropuccinia psidii MF-1, a brazilian biotype.</title>
        <authorList>
            <person name="Quecine M.C."/>
            <person name="Pachon D.M.R."/>
            <person name="Bonatelli M.L."/>
            <person name="Correr F.H."/>
            <person name="Franceschini L.M."/>
            <person name="Leite T.F."/>
            <person name="Margarido G.R.A."/>
            <person name="Almeida C.A."/>
            <person name="Ferrarezi J.A."/>
            <person name="Labate C.A."/>
        </authorList>
    </citation>
    <scope>NUCLEOTIDE SEQUENCE</scope>
    <source>
        <strain evidence="1">MF-1</strain>
    </source>
</reference>
<gene>
    <name evidence="1" type="ORF">O181_102244</name>
</gene>
<keyword evidence="2" id="KW-1185">Reference proteome</keyword>
<name>A0A9Q3JI39_9BASI</name>
<dbReference type="AlphaFoldDB" id="A0A9Q3JI39"/>
<organism evidence="1 2">
    <name type="scientific">Austropuccinia psidii MF-1</name>
    <dbReference type="NCBI Taxonomy" id="1389203"/>
    <lineage>
        <taxon>Eukaryota</taxon>
        <taxon>Fungi</taxon>
        <taxon>Dikarya</taxon>
        <taxon>Basidiomycota</taxon>
        <taxon>Pucciniomycotina</taxon>
        <taxon>Pucciniomycetes</taxon>
        <taxon>Pucciniales</taxon>
        <taxon>Sphaerophragmiaceae</taxon>
        <taxon>Austropuccinia</taxon>
    </lineage>
</organism>
<comment type="caution">
    <text evidence="1">The sequence shown here is derived from an EMBL/GenBank/DDBJ whole genome shotgun (WGS) entry which is preliminary data.</text>
</comment>